<reference evidence="1 2" key="1">
    <citation type="journal article" date="2016" name="Nat. Commun.">
        <title>Thousands of microbial genomes shed light on interconnected biogeochemical processes in an aquifer system.</title>
        <authorList>
            <person name="Anantharaman K."/>
            <person name="Brown C.T."/>
            <person name="Hug L.A."/>
            <person name="Sharon I."/>
            <person name="Castelle C.J."/>
            <person name="Probst A.J."/>
            <person name="Thomas B.C."/>
            <person name="Singh A."/>
            <person name="Wilkins M.J."/>
            <person name="Karaoz U."/>
            <person name="Brodie E.L."/>
            <person name="Williams K.H."/>
            <person name="Hubbard S.S."/>
            <person name="Banfield J.F."/>
        </authorList>
    </citation>
    <scope>NUCLEOTIDE SEQUENCE [LARGE SCALE GENOMIC DNA]</scope>
</reference>
<comment type="caution">
    <text evidence="1">The sequence shown here is derived from an EMBL/GenBank/DDBJ whole genome shotgun (WGS) entry which is preliminary data.</text>
</comment>
<dbReference type="AlphaFoldDB" id="A0A1G2KV54"/>
<protein>
    <submittedName>
        <fullName evidence="1">Uncharacterized protein</fullName>
    </submittedName>
</protein>
<dbReference type="Proteomes" id="UP000177177">
    <property type="component" value="Unassembled WGS sequence"/>
</dbReference>
<proteinExistence type="predicted"/>
<organism evidence="1 2">
    <name type="scientific">Candidatus Sungbacteria bacterium RIFCSPHIGHO2_02_FULL_53_17</name>
    <dbReference type="NCBI Taxonomy" id="1802275"/>
    <lineage>
        <taxon>Bacteria</taxon>
        <taxon>Candidatus Sungiibacteriota</taxon>
    </lineage>
</organism>
<evidence type="ECO:0000313" key="2">
    <source>
        <dbReference type="Proteomes" id="UP000177177"/>
    </source>
</evidence>
<sequence length="61" mass="6630">MNNVKNMRHRSSIHFAILAVFAIAVTAFLVRAMTGLAAEIDSINDTFLSIPFTSASRSSDT</sequence>
<accession>A0A1G2KV54</accession>
<name>A0A1G2KV54_9BACT</name>
<dbReference type="EMBL" id="MHQN01000025">
    <property type="protein sequence ID" value="OHA03044.1"/>
    <property type="molecule type" value="Genomic_DNA"/>
</dbReference>
<evidence type="ECO:0000313" key="1">
    <source>
        <dbReference type="EMBL" id="OHA03044.1"/>
    </source>
</evidence>
<gene>
    <name evidence="1" type="ORF">A3C92_00545</name>
</gene>